<organism evidence="2 3">
    <name type="scientific">Magallana gigas</name>
    <name type="common">Pacific oyster</name>
    <name type="synonym">Crassostrea gigas</name>
    <dbReference type="NCBI Taxonomy" id="29159"/>
    <lineage>
        <taxon>Eukaryota</taxon>
        <taxon>Metazoa</taxon>
        <taxon>Spiralia</taxon>
        <taxon>Lophotrochozoa</taxon>
        <taxon>Mollusca</taxon>
        <taxon>Bivalvia</taxon>
        <taxon>Autobranchia</taxon>
        <taxon>Pteriomorphia</taxon>
        <taxon>Ostreida</taxon>
        <taxon>Ostreoidea</taxon>
        <taxon>Ostreidae</taxon>
        <taxon>Magallana</taxon>
    </lineage>
</organism>
<evidence type="ECO:0000313" key="3">
    <source>
        <dbReference type="Proteomes" id="UP000005408"/>
    </source>
</evidence>
<keyword evidence="3" id="KW-1185">Reference proteome</keyword>
<accession>A0A8W8LUI0</accession>
<dbReference type="AlphaFoldDB" id="A0A8W8LUI0"/>
<dbReference type="EnsemblMetazoa" id="G29657.2">
    <property type="protein sequence ID" value="G29657.2:cds"/>
    <property type="gene ID" value="G29657"/>
</dbReference>
<dbReference type="Proteomes" id="UP000005408">
    <property type="component" value="Unassembled WGS sequence"/>
</dbReference>
<evidence type="ECO:0000313" key="2">
    <source>
        <dbReference type="EnsemblMetazoa" id="G29657.2:cds"/>
    </source>
</evidence>
<sequence>MSSCDDYGLLFENIHDLQRHVKSCCPDNVSFKRKRGDEDDEDQPPPNRFLINPKVNEEEKENQLKSEERKNSKDLKRFSENYGLIIVFILQLQNGATHSENMREVNNFLFDGYNKQTSV</sequence>
<feature type="region of interest" description="Disordered" evidence="1">
    <location>
        <begin position="30"/>
        <end position="72"/>
    </location>
</feature>
<reference evidence="2" key="1">
    <citation type="submission" date="2022-08" db="UniProtKB">
        <authorList>
            <consortium name="EnsemblMetazoa"/>
        </authorList>
    </citation>
    <scope>IDENTIFICATION</scope>
    <source>
        <strain evidence="2">05x7-T-G4-1.051#20</strain>
    </source>
</reference>
<feature type="compositionally biased region" description="Basic and acidic residues" evidence="1">
    <location>
        <begin position="55"/>
        <end position="72"/>
    </location>
</feature>
<protein>
    <submittedName>
        <fullName evidence="2">Uncharacterized protein</fullName>
    </submittedName>
</protein>
<proteinExistence type="predicted"/>
<evidence type="ECO:0000256" key="1">
    <source>
        <dbReference type="SAM" id="MobiDB-lite"/>
    </source>
</evidence>
<name>A0A8W8LUI0_MAGGI</name>